<feature type="non-terminal residue" evidence="1">
    <location>
        <position position="1"/>
    </location>
</feature>
<name>A0AAV6LWG1_9ROSI</name>
<gene>
    <name evidence="1" type="ORF">SDJN03_30212</name>
</gene>
<evidence type="ECO:0000313" key="2">
    <source>
        <dbReference type="Proteomes" id="UP000685013"/>
    </source>
</evidence>
<dbReference type="AlphaFoldDB" id="A0AAV6LWG1"/>
<dbReference type="Proteomes" id="UP000685013">
    <property type="component" value="Chromosome 20"/>
</dbReference>
<protein>
    <submittedName>
        <fullName evidence="1">Uncharacterized protein</fullName>
    </submittedName>
</protein>
<keyword evidence="2" id="KW-1185">Reference proteome</keyword>
<dbReference type="EMBL" id="JAGKQH010000020">
    <property type="protein sequence ID" value="KAG6571297.1"/>
    <property type="molecule type" value="Genomic_DNA"/>
</dbReference>
<sequence length="116" mass="12669">MLMLLPIVTILHSPIHSPNVSPGSSPMTAASARSACGCSTTSKNHRHAVFMVADFDGEMRRIPIWRNRDDVASEECDGALLIQQSLHVVVGVPPGGKLLHARLGYRHGIRARRRPI</sequence>
<evidence type="ECO:0000313" key="1">
    <source>
        <dbReference type="EMBL" id="KAG6571297.1"/>
    </source>
</evidence>
<comment type="caution">
    <text evidence="1">The sequence shown here is derived from an EMBL/GenBank/DDBJ whole genome shotgun (WGS) entry which is preliminary data.</text>
</comment>
<organism evidence="1 2">
    <name type="scientific">Cucurbita argyrosperma subsp. sororia</name>
    <dbReference type="NCBI Taxonomy" id="37648"/>
    <lineage>
        <taxon>Eukaryota</taxon>
        <taxon>Viridiplantae</taxon>
        <taxon>Streptophyta</taxon>
        <taxon>Embryophyta</taxon>
        <taxon>Tracheophyta</taxon>
        <taxon>Spermatophyta</taxon>
        <taxon>Magnoliopsida</taxon>
        <taxon>eudicotyledons</taxon>
        <taxon>Gunneridae</taxon>
        <taxon>Pentapetalae</taxon>
        <taxon>rosids</taxon>
        <taxon>fabids</taxon>
        <taxon>Cucurbitales</taxon>
        <taxon>Cucurbitaceae</taxon>
        <taxon>Cucurbiteae</taxon>
        <taxon>Cucurbita</taxon>
    </lineage>
</organism>
<reference evidence="1 2" key="1">
    <citation type="journal article" date="2021" name="Hortic Res">
        <title>The domestication of Cucurbita argyrosperma as revealed by the genome of its wild relative.</title>
        <authorList>
            <person name="Barrera-Redondo J."/>
            <person name="Sanchez-de la Vega G."/>
            <person name="Aguirre-Liguori J.A."/>
            <person name="Castellanos-Morales G."/>
            <person name="Gutierrez-Guerrero Y.T."/>
            <person name="Aguirre-Dugua X."/>
            <person name="Aguirre-Planter E."/>
            <person name="Tenaillon M.I."/>
            <person name="Lira-Saade R."/>
            <person name="Eguiarte L.E."/>
        </authorList>
    </citation>
    <scope>NUCLEOTIDE SEQUENCE [LARGE SCALE GENOMIC DNA]</scope>
    <source>
        <strain evidence="1">JBR-2021</strain>
    </source>
</reference>
<accession>A0AAV6LWG1</accession>
<proteinExistence type="predicted"/>